<gene>
    <name evidence="1" type="ORF">HPB49_020526</name>
</gene>
<reference evidence="1" key="1">
    <citation type="submission" date="2020-05" db="EMBL/GenBank/DDBJ databases">
        <title>Large-scale comparative analyses of tick genomes elucidate their genetic diversity and vector capacities.</title>
        <authorList>
            <person name="Jia N."/>
            <person name="Wang J."/>
            <person name="Shi W."/>
            <person name="Du L."/>
            <person name="Sun Y."/>
            <person name="Zhan W."/>
            <person name="Jiang J."/>
            <person name="Wang Q."/>
            <person name="Zhang B."/>
            <person name="Ji P."/>
            <person name="Sakyi L.B."/>
            <person name="Cui X."/>
            <person name="Yuan T."/>
            <person name="Jiang B."/>
            <person name="Yang W."/>
            <person name="Lam T.T.-Y."/>
            <person name="Chang Q."/>
            <person name="Ding S."/>
            <person name="Wang X."/>
            <person name="Zhu J."/>
            <person name="Ruan X."/>
            <person name="Zhao L."/>
            <person name="Wei J."/>
            <person name="Que T."/>
            <person name="Du C."/>
            <person name="Cheng J."/>
            <person name="Dai P."/>
            <person name="Han X."/>
            <person name="Huang E."/>
            <person name="Gao Y."/>
            <person name="Liu J."/>
            <person name="Shao H."/>
            <person name="Ye R."/>
            <person name="Li L."/>
            <person name="Wei W."/>
            <person name="Wang X."/>
            <person name="Wang C."/>
            <person name="Yang T."/>
            <person name="Huo Q."/>
            <person name="Li W."/>
            <person name="Guo W."/>
            <person name="Chen H."/>
            <person name="Zhou L."/>
            <person name="Ni X."/>
            <person name="Tian J."/>
            <person name="Zhou Y."/>
            <person name="Sheng Y."/>
            <person name="Liu T."/>
            <person name="Pan Y."/>
            <person name="Xia L."/>
            <person name="Li J."/>
            <person name="Zhao F."/>
            <person name="Cao W."/>
        </authorList>
    </citation>
    <scope>NUCLEOTIDE SEQUENCE</scope>
    <source>
        <strain evidence="1">Dsil-2018</strain>
    </source>
</reference>
<evidence type="ECO:0000313" key="1">
    <source>
        <dbReference type="EMBL" id="KAH7966915.1"/>
    </source>
</evidence>
<name>A0ACB8DG08_DERSI</name>
<accession>A0ACB8DG08</accession>
<dbReference type="EMBL" id="CM023471">
    <property type="protein sequence ID" value="KAH7966915.1"/>
    <property type="molecule type" value="Genomic_DNA"/>
</dbReference>
<sequence length="161" mass="17813">MPSGTGFVLNDQMDDFSTPGLINAYGIHPSRVNFIAPNKIPQSSMVPTIILDKNGDPEMCIGGSGGSRITSGVALVTMRTLWQGKTIKQAIDEPRVHHQLLPTDLEVEEHFPKVYVSQLKKKGHKIKVKEIMANVMTGIHRRDGRLYANTDFRKDSTVDGD</sequence>
<proteinExistence type="predicted"/>
<protein>
    <submittedName>
        <fullName evidence="1">Uncharacterized protein</fullName>
    </submittedName>
</protein>
<dbReference type="Proteomes" id="UP000821865">
    <property type="component" value="Chromosome 2"/>
</dbReference>
<organism evidence="1 2">
    <name type="scientific">Dermacentor silvarum</name>
    <name type="common">Tick</name>
    <dbReference type="NCBI Taxonomy" id="543639"/>
    <lineage>
        <taxon>Eukaryota</taxon>
        <taxon>Metazoa</taxon>
        <taxon>Ecdysozoa</taxon>
        <taxon>Arthropoda</taxon>
        <taxon>Chelicerata</taxon>
        <taxon>Arachnida</taxon>
        <taxon>Acari</taxon>
        <taxon>Parasitiformes</taxon>
        <taxon>Ixodida</taxon>
        <taxon>Ixodoidea</taxon>
        <taxon>Ixodidae</taxon>
        <taxon>Rhipicephalinae</taxon>
        <taxon>Dermacentor</taxon>
    </lineage>
</organism>
<evidence type="ECO:0000313" key="2">
    <source>
        <dbReference type="Proteomes" id="UP000821865"/>
    </source>
</evidence>
<keyword evidence="2" id="KW-1185">Reference proteome</keyword>
<comment type="caution">
    <text evidence="1">The sequence shown here is derived from an EMBL/GenBank/DDBJ whole genome shotgun (WGS) entry which is preliminary data.</text>
</comment>